<accession>A0A1G8H2B9</accession>
<keyword evidence="2" id="KW-1185">Reference proteome</keyword>
<protein>
    <submittedName>
        <fullName evidence="1">YheC/D like ATP-grasp</fullName>
    </submittedName>
</protein>
<dbReference type="AlphaFoldDB" id="A0A1G8H2B9"/>
<gene>
    <name evidence="1" type="ORF">SAMN05216352_10476</name>
</gene>
<dbReference type="OrthoDB" id="7869153at2"/>
<dbReference type="SUPFAM" id="SSF56059">
    <property type="entry name" value="Glutathione synthetase ATP-binding domain-like"/>
    <property type="match status" value="1"/>
</dbReference>
<dbReference type="InterPro" id="IPR026838">
    <property type="entry name" value="YheC/D"/>
</dbReference>
<organism evidence="1 2">
    <name type="scientific">Alteribacillus bidgolensis</name>
    <dbReference type="NCBI Taxonomy" id="930129"/>
    <lineage>
        <taxon>Bacteria</taxon>
        <taxon>Bacillati</taxon>
        <taxon>Bacillota</taxon>
        <taxon>Bacilli</taxon>
        <taxon>Bacillales</taxon>
        <taxon>Bacillaceae</taxon>
        <taxon>Alteribacillus</taxon>
    </lineage>
</organism>
<reference evidence="1 2" key="1">
    <citation type="submission" date="2016-10" db="EMBL/GenBank/DDBJ databases">
        <authorList>
            <person name="de Groot N.N."/>
        </authorList>
    </citation>
    <scope>NUCLEOTIDE SEQUENCE [LARGE SCALE GENOMIC DNA]</scope>
    <source>
        <strain evidence="2">P4B,CCM 7963,CECT 7998,DSM 25260,IBRC-M 10614,KCTC 13821</strain>
    </source>
</reference>
<dbReference type="STRING" id="930129.SAMN05216352_10476"/>
<dbReference type="EMBL" id="FNDU01000004">
    <property type="protein sequence ID" value="SDI00767.1"/>
    <property type="molecule type" value="Genomic_DNA"/>
</dbReference>
<sequence length="417" mass="48716">MDVDENKHSGGEEPLNNTITTLQRALRSSNLEDAKKLAVKKETAKNNDHFGVLVSPKNFKALSEQKPHFRTKKLIKINHKDARFKLYFFSVNSIDIQNQLITGIYYDISDGKWKKDIYPYPNFLYRRGGVSKKYKRRYRSFVHQCKKKDTCFLNPSSLGNWEVYNYFNRIGSLKKYLQETILYKEPDDLFNMLEKHRIVYLKGMTGRKAKNVTRIEQTSDQRYRFRYYNASDKKVQTITFKKQEEMLSFISNFYKGKQFMIQKAIDLLEINNRRIDLRAELQRTSTGSISICGISARLGRAKSPVTTHADAINMDGLFKFLKLSPAEEARLVIKMENFLYKVYRETENKYGTFAEMGIDFALDQDLNIKFIECNSQSAKVSLYKAHGDKALEQSLINVLLYAKSIQREKRAKMKKAN</sequence>
<dbReference type="Pfam" id="PF14398">
    <property type="entry name" value="ATPgrasp_YheCD"/>
    <property type="match status" value="1"/>
</dbReference>
<name>A0A1G8H2B9_9BACI</name>
<dbReference type="RefSeq" id="WP_091583449.1">
    <property type="nucleotide sequence ID" value="NZ_FNDU01000004.1"/>
</dbReference>
<dbReference type="Proteomes" id="UP000199017">
    <property type="component" value="Unassembled WGS sequence"/>
</dbReference>
<evidence type="ECO:0000313" key="2">
    <source>
        <dbReference type="Proteomes" id="UP000199017"/>
    </source>
</evidence>
<proteinExistence type="predicted"/>
<evidence type="ECO:0000313" key="1">
    <source>
        <dbReference type="EMBL" id="SDI00767.1"/>
    </source>
</evidence>